<protein>
    <submittedName>
        <fullName evidence="2">Uncharacterized protein</fullName>
    </submittedName>
</protein>
<reference evidence="3" key="1">
    <citation type="journal article" date="2011" name="PLoS Genet.">
        <title>Genomic analysis of the necrotrophic fungal pathogens Sclerotinia sclerotiorum and Botrytis cinerea.</title>
        <authorList>
            <person name="Amselem J."/>
            <person name="Cuomo C.A."/>
            <person name="van Kan J.A."/>
            <person name="Viaud M."/>
            <person name="Benito E.P."/>
            <person name="Couloux A."/>
            <person name="Coutinho P.M."/>
            <person name="de Vries R.P."/>
            <person name="Dyer P.S."/>
            <person name="Fillinger S."/>
            <person name="Fournier E."/>
            <person name="Gout L."/>
            <person name="Hahn M."/>
            <person name="Kohn L."/>
            <person name="Lapalu N."/>
            <person name="Plummer K.M."/>
            <person name="Pradier J.M."/>
            <person name="Quevillon E."/>
            <person name="Sharon A."/>
            <person name="Simon A."/>
            <person name="ten Have A."/>
            <person name="Tudzynski B."/>
            <person name="Tudzynski P."/>
            <person name="Wincker P."/>
            <person name="Andrew M."/>
            <person name="Anthouard V."/>
            <person name="Beever R.E."/>
            <person name="Beffa R."/>
            <person name="Benoit I."/>
            <person name="Bouzid O."/>
            <person name="Brault B."/>
            <person name="Chen Z."/>
            <person name="Choquer M."/>
            <person name="Collemare J."/>
            <person name="Cotton P."/>
            <person name="Danchin E.G."/>
            <person name="Da Silva C."/>
            <person name="Gautier A."/>
            <person name="Giraud C."/>
            <person name="Giraud T."/>
            <person name="Gonzalez C."/>
            <person name="Grossetete S."/>
            <person name="Guldener U."/>
            <person name="Henrissat B."/>
            <person name="Howlett B.J."/>
            <person name="Kodira C."/>
            <person name="Kretschmer M."/>
            <person name="Lappartient A."/>
            <person name="Leroch M."/>
            <person name="Levis C."/>
            <person name="Mauceli E."/>
            <person name="Neuveglise C."/>
            <person name="Oeser B."/>
            <person name="Pearson M."/>
            <person name="Poulain J."/>
            <person name="Poussereau N."/>
            <person name="Quesneville H."/>
            <person name="Rascle C."/>
            <person name="Schumacher J."/>
            <person name="Segurens B."/>
            <person name="Sexton A."/>
            <person name="Silva E."/>
            <person name="Sirven C."/>
            <person name="Soanes D.M."/>
            <person name="Talbot N.J."/>
            <person name="Templeton M."/>
            <person name="Yandava C."/>
            <person name="Yarden O."/>
            <person name="Zeng Q."/>
            <person name="Rollins J.A."/>
            <person name="Lebrun M.H."/>
            <person name="Dickman M."/>
        </authorList>
    </citation>
    <scope>NUCLEOTIDE SEQUENCE [LARGE SCALE GENOMIC DNA]</scope>
    <source>
        <strain evidence="3">ATCC 18683 / 1980 / Ss-1</strain>
    </source>
</reference>
<dbReference type="HOGENOM" id="CLU_2513998_0_0_1"/>
<dbReference type="GeneID" id="5486610"/>
<dbReference type="Proteomes" id="UP000001312">
    <property type="component" value="Unassembled WGS sequence"/>
</dbReference>
<evidence type="ECO:0000313" key="3">
    <source>
        <dbReference type="Proteomes" id="UP000001312"/>
    </source>
</evidence>
<sequence>MALDLAVRHRNESEDGEHDQLQQSAAVQHCSRVVRRVDEKEWIVDSRGKRICCKVCLLSCTGTDILVEANEDIEVRSFVLVRTKG</sequence>
<keyword evidence="3" id="KW-1185">Reference proteome</keyword>
<accession>A7ESF6</accession>
<dbReference type="EMBL" id="CH476631">
    <property type="protein sequence ID" value="EDN92398.1"/>
    <property type="molecule type" value="Genomic_DNA"/>
</dbReference>
<name>A7ESF6_SCLS1</name>
<dbReference type="InParanoid" id="A7ESF6"/>
<evidence type="ECO:0000313" key="2">
    <source>
        <dbReference type="EMBL" id="EDN92398.1"/>
    </source>
</evidence>
<feature type="compositionally biased region" description="Basic and acidic residues" evidence="1">
    <location>
        <begin position="1"/>
        <end position="13"/>
    </location>
</feature>
<dbReference type="RefSeq" id="XP_001590521.1">
    <property type="nucleotide sequence ID" value="XM_001590471.1"/>
</dbReference>
<dbReference type="KEGG" id="ssl:SS1G_08261"/>
<organism evidence="2 3">
    <name type="scientific">Sclerotinia sclerotiorum (strain ATCC 18683 / 1980 / Ss-1)</name>
    <name type="common">White mold</name>
    <name type="synonym">Whetzelinia sclerotiorum</name>
    <dbReference type="NCBI Taxonomy" id="665079"/>
    <lineage>
        <taxon>Eukaryota</taxon>
        <taxon>Fungi</taxon>
        <taxon>Dikarya</taxon>
        <taxon>Ascomycota</taxon>
        <taxon>Pezizomycotina</taxon>
        <taxon>Leotiomycetes</taxon>
        <taxon>Helotiales</taxon>
        <taxon>Sclerotiniaceae</taxon>
        <taxon>Sclerotinia</taxon>
    </lineage>
</organism>
<evidence type="ECO:0000256" key="1">
    <source>
        <dbReference type="SAM" id="MobiDB-lite"/>
    </source>
</evidence>
<gene>
    <name evidence="2" type="ORF">SS1G_08261</name>
</gene>
<feature type="region of interest" description="Disordered" evidence="1">
    <location>
        <begin position="1"/>
        <end position="21"/>
    </location>
</feature>
<dbReference type="AlphaFoldDB" id="A7ESF6"/>
<proteinExistence type="predicted"/>